<dbReference type="Proteomes" id="UP000284605">
    <property type="component" value="Unassembled WGS sequence"/>
</dbReference>
<keyword evidence="1" id="KW-1133">Transmembrane helix</keyword>
<keyword evidence="1" id="KW-0812">Transmembrane</keyword>
<evidence type="ECO:0000313" key="3">
    <source>
        <dbReference type="Proteomes" id="UP000284605"/>
    </source>
</evidence>
<evidence type="ECO:0000256" key="1">
    <source>
        <dbReference type="SAM" id="Phobius"/>
    </source>
</evidence>
<keyword evidence="1" id="KW-0472">Membrane</keyword>
<evidence type="ECO:0000313" key="2">
    <source>
        <dbReference type="EMBL" id="RJF94817.1"/>
    </source>
</evidence>
<feature type="transmembrane region" description="Helical" evidence="1">
    <location>
        <begin position="17"/>
        <end position="36"/>
    </location>
</feature>
<reference evidence="2 3" key="1">
    <citation type="submission" date="2018-09" db="EMBL/GenBank/DDBJ databases">
        <authorList>
            <person name="Zhu H."/>
        </authorList>
    </citation>
    <scope>NUCLEOTIDE SEQUENCE [LARGE SCALE GENOMIC DNA]</scope>
    <source>
        <strain evidence="2 3">K1W22B-8</strain>
    </source>
</reference>
<protein>
    <submittedName>
        <fullName evidence="2">DUF2730 family protein</fullName>
    </submittedName>
</protein>
<dbReference type="InterPro" id="IPR020269">
    <property type="entry name" value="Phage_Mu_Releasin"/>
</dbReference>
<sequence length="129" mass="14050">MSNASRAETVMDWVREWWGVIAFGIAGALTVLGWAIRKGLASKEDLEKVEKALLSKLTTTNSEMATLGSRTLLIENELKHLPSSDDISELRAEISGLSGKMSGVAQEQSAQRATLSRIEDHLLANRGRA</sequence>
<gene>
    <name evidence="2" type="ORF">D3874_03100</name>
</gene>
<comment type="caution">
    <text evidence="2">The sequence shown here is derived from an EMBL/GenBank/DDBJ whole genome shotgun (WGS) entry which is preliminary data.</text>
</comment>
<name>A0A418WUJ4_9PROT</name>
<proteinExistence type="predicted"/>
<organism evidence="2 3">
    <name type="scientific">Oleomonas cavernae</name>
    <dbReference type="NCBI Taxonomy" id="2320859"/>
    <lineage>
        <taxon>Bacteria</taxon>
        <taxon>Pseudomonadati</taxon>
        <taxon>Pseudomonadota</taxon>
        <taxon>Alphaproteobacteria</taxon>
        <taxon>Acetobacterales</taxon>
        <taxon>Acetobacteraceae</taxon>
        <taxon>Oleomonas</taxon>
    </lineage>
</organism>
<dbReference type="EMBL" id="QYUK01000008">
    <property type="protein sequence ID" value="RJF94817.1"/>
    <property type="molecule type" value="Genomic_DNA"/>
</dbReference>
<accession>A0A418WUJ4</accession>
<dbReference type="Pfam" id="PF10805">
    <property type="entry name" value="DUF2730"/>
    <property type="match status" value="1"/>
</dbReference>
<keyword evidence="3" id="KW-1185">Reference proteome</keyword>
<dbReference type="AlphaFoldDB" id="A0A418WUJ4"/>